<dbReference type="InterPro" id="IPR019835">
    <property type="entry name" value="SWIB_domain"/>
</dbReference>
<feature type="compositionally biased region" description="Basic and acidic residues" evidence="1">
    <location>
        <begin position="1"/>
        <end position="27"/>
    </location>
</feature>
<dbReference type="RefSeq" id="XP_020913060.1">
    <property type="nucleotide sequence ID" value="XM_021057401.2"/>
</dbReference>
<dbReference type="InterPro" id="IPR036885">
    <property type="entry name" value="SWIB_MDM2_dom_sf"/>
</dbReference>
<dbReference type="PROSITE" id="PS51925">
    <property type="entry name" value="SWIB_MDM2"/>
    <property type="match status" value="1"/>
</dbReference>
<dbReference type="OMA" id="RYTRIID"/>
<keyword evidence="4" id="KW-1185">Reference proteome</keyword>
<dbReference type="GeneID" id="110250741"/>
<dbReference type="Gene3D" id="1.10.245.10">
    <property type="entry name" value="SWIB/MDM2 domain"/>
    <property type="match status" value="1"/>
</dbReference>
<evidence type="ECO:0000313" key="3">
    <source>
        <dbReference type="EnsemblMetazoa" id="XP_020913060.1"/>
    </source>
</evidence>
<dbReference type="AlphaFoldDB" id="A0A913Y104"/>
<name>A0A913Y104_EXADI</name>
<dbReference type="KEGG" id="epa:110250741"/>
<feature type="region of interest" description="Disordered" evidence="1">
    <location>
        <begin position="1"/>
        <end position="106"/>
    </location>
</feature>
<dbReference type="SUPFAM" id="SSF47592">
    <property type="entry name" value="SWIB/MDM2 domain"/>
    <property type="match status" value="1"/>
</dbReference>
<dbReference type="Pfam" id="PF02201">
    <property type="entry name" value="SWIB"/>
    <property type="match status" value="1"/>
</dbReference>
<feature type="domain" description="DM2" evidence="2">
    <location>
        <begin position="105"/>
        <end position="182"/>
    </location>
</feature>
<feature type="compositionally biased region" description="Basic and acidic residues" evidence="1">
    <location>
        <begin position="47"/>
        <end position="58"/>
    </location>
</feature>
<evidence type="ECO:0000259" key="2">
    <source>
        <dbReference type="PROSITE" id="PS51925"/>
    </source>
</evidence>
<accession>A0A913Y104</accession>
<dbReference type="EnsemblMetazoa" id="XM_021057401.2">
    <property type="protein sequence ID" value="XP_020913060.1"/>
    <property type="gene ID" value="LOC110250741"/>
</dbReference>
<dbReference type="OrthoDB" id="10251073at2759"/>
<evidence type="ECO:0000313" key="4">
    <source>
        <dbReference type="Proteomes" id="UP000887567"/>
    </source>
</evidence>
<dbReference type="CDD" id="cd10567">
    <property type="entry name" value="SWIB-MDM2_like"/>
    <property type="match status" value="1"/>
</dbReference>
<evidence type="ECO:0000256" key="1">
    <source>
        <dbReference type="SAM" id="MobiDB-lite"/>
    </source>
</evidence>
<feature type="compositionally biased region" description="Basic residues" evidence="1">
    <location>
        <begin position="79"/>
        <end position="94"/>
    </location>
</feature>
<protein>
    <recommendedName>
        <fullName evidence="2">DM2 domain-containing protein</fullName>
    </recommendedName>
</protein>
<sequence length="187" mass="21445">MSMIEAREESNKDDQAANGTLDDKKEIEEEDLEDDDKPPPKKAKKDKKTEPKPAKNKSDDDDDDDAEVARKLQESEKGLRKRKQPAKRTPKSTPKKTTGEKSRTGFGKMMVLSPDLAKIVGADQMARSDVVKKMWQIIKERNLTDPKDKRFHICDDELLKVFGKKRVQTFSMMKYLKQHVKDPSLIT</sequence>
<proteinExistence type="predicted"/>
<dbReference type="PANTHER" id="PTHR13844">
    <property type="entry name" value="SWI/SNF-RELATED MATRIX-ASSOCIATED ACTIN-DEPENDENT REGULATOR OF CHROMATIN SUBFAMILY D"/>
    <property type="match status" value="1"/>
</dbReference>
<dbReference type="Proteomes" id="UP000887567">
    <property type="component" value="Unplaced"/>
</dbReference>
<dbReference type="SMART" id="SM00151">
    <property type="entry name" value="SWIB"/>
    <property type="match status" value="1"/>
</dbReference>
<organism evidence="3 4">
    <name type="scientific">Exaiptasia diaphana</name>
    <name type="common">Tropical sea anemone</name>
    <name type="synonym">Aiptasia pulchella</name>
    <dbReference type="NCBI Taxonomy" id="2652724"/>
    <lineage>
        <taxon>Eukaryota</taxon>
        <taxon>Metazoa</taxon>
        <taxon>Cnidaria</taxon>
        <taxon>Anthozoa</taxon>
        <taxon>Hexacorallia</taxon>
        <taxon>Actiniaria</taxon>
        <taxon>Aiptasiidae</taxon>
        <taxon>Exaiptasia</taxon>
    </lineage>
</organism>
<reference evidence="3" key="1">
    <citation type="submission" date="2022-11" db="UniProtKB">
        <authorList>
            <consortium name="EnsemblMetazoa"/>
        </authorList>
    </citation>
    <scope>IDENTIFICATION</scope>
</reference>
<dbReference type="InterPro" id="IPR003121">
    <property type="entry name" value="SWIB_MDM2_domain"/>
</dbReference>
<feature type="compositionally biased region" description="Basic and acidic residues" evidence="1">
    <location>
        <begin position="67"/>
        <end position="78"/>
    </location>
</feature>